<evidence type="ECO:0000313" key="2">
    <source>
        <dbReference type="EMBL" id="OMJ81805.1"/>
    </source>
</evidence>
<dbReference type="EMBL" id="MPUH01000366">
    <property type="protein sequence ID" value="OMJ81805.1"/>
    <property type="molecule type" value="Genomic_DNA"/>
</dbReference>
<protein>
    <submittedName>
        <fullName evidence="2">Uncharacterized protein</fullName>
    </submittedName>
</protein>
<feature type="compositionally biased region" description="Polar residues" evidence="1">
    <location>
        <begin position="1"/>
        <end position="31"/>
    </location>
</feature>
<gene>
    <name evidence="2" type="ORF">SteCoe_17689</name>
</gene>
<dbReference type="AlphaFoldDB" id="A0A1R2BYU9"/>
<comment type="caution">
    <text evidence="2">The sequence shown here is derived from an EMBL/GenBank/DDBJ whole genome shotgun (WGS) entry which is preliminary data.</text>
</comment>
<proteinExistence type="predicted"/>
<feature type="region of interest" description="Disordered" evidence="1">
    <location>
        <begin position="117"/>
        <end position="168"/>
    </location>
</feature>
<accession>A0A1R2BYU9</accession>
<dbReference type="Proteomes" id="UP000187209">
    <property type="component" value="Unassembled WGS sequence"/>
</dbReference>
<name>A0A1R2BYU9_9CILI</name>
<feature type="compositionally biased region" description="Polar residues" evidence="1">
    <location>
        <begin position="136"/>
        <end position="150"/>
    </location>
</feature>
<organism evidence="2 3">
    <name type="scientific">Stentor coeruleus</name>
    <dbReference type="NCBI Taxonomy" id="5963"/>
    <lineage>
        <taxon>Eukaryota</taxon>
        <taxon>Sar</taxon>
        <taxon>Alveolata</taxon>
        <taxon>Ciliophora</taxon>
        <taxon>Postciliodesmatophora</taxon>
        <taxon>Heterotrichea</taxon>
        <taxon>Heterotrichida</taxon>
        <taxon>Stentoridae</taxon>
        <taxon>Stentor</taxon>
    </lineage>
</organism>
<evidence type="ECO:0000313" key="3">
    <source>
        <dbReference type="Proteomes" id="UP000187209"/>
    </source>
</evidence>
<feature type="region of interest" description="Disordered" evidence="1">
    <location>
        <begin position="1"/>
        <end position="32"/>
    </location>
</feature>
<reference evidence="2 3" key="1">
    <citation type="submission" date="2016-11" db="EMBL/GenBank/DDBJ databases">
        <title>The macronuclear genome of Stentor coeruleus: a giant cell with tiny introns.</title>
        <authorList>
            <person name="Slabodnick M."/>
            <person name="Ruby J.G."/>
            <person name="Reiff S.B."/>
            <person name="Swart E.C."/>
            <person name="Gosai S."/>
            <person name="Prabakaran S."/>
            <person name="Witkowska E."/>
            <person name="Larue G.E."/>
            <person name="Fisher S."/>
            <person name="Freeman R.M."/>
            <person name="Gunawardena J."/>
            <person name="Chu W."/>
            <person name="Stover N.A."/>
            <person name="Gregory B.D."/>
            <person name="Nowacki M."/>
            <person name="Derisi J."/>
            <person name="Roy S.W."/>
            <person name="Marshall W.F."/>
            <person name="Sood P."/>
        </authorList>
    </citation>
    <scope>NUCLEOTIDE SEQUENCE [LARGE SCALE GENOMIC DNA]</scope>
    <source>
        <strain evidence="2">WM001</strain>
    </source>
</reference>
<sequence>MIIRTRSTPRQISQKAPSTKTELPPLSFQNNKADDPMLRTRLCLNNFLSTNYSNDSDMAYVPRNEIKALSDLCNQLIQGQEELKKRLEKQEIIIETLKSNQTKQKIKLLSQDPEVCKRTSSNHRRLPAFTPRASEESGSFTFRPTESTLPKSKFPRDVFSRKSRARPS</sequence>
<evidence type="ECO:0000256" key="1">
    <source>
        <dbReference type="SAM" id="MobiDB-lite"/>
    </source>
</evidence>
<keyword evidence="3" id="KW-1185">Reference proteome</keyword>